<evidence type="ECO:0000313" key="2">
    <source>
        <dbReference type="EMBL" id="KAK2951961.1"/>
    </source>
</evidence>
<dbReference type="EMBL" id="JARBJD010000110">
    <property type="protein sequence ID" value="KAK2951961.1"/>
    <property type="molecule type" value="Genomic_DNA"/>
</dbReference>
<organism evidence="2 3">
    <name type="scientific">Blattamonas nauphoetae</name>
    <dbReference type="NCBI Taxonomy" id="2049346"/>
    <lineage>
        <taxon>Eukaryota</taxon>
        <taxon>Metamonada</taxon>
        <taxon>Preaxostyla</taxon>
        <taxon>Oxymonadida</taxon>
        <taxon>Blattamonas</taxon>
    </lineage>
</organism>
<keyword evidence="3" id="KW-1185">Reference proteome</keyword>
<feature type="domain" description="RRM" evidence="1">
    <location>
        <begin position="5"/>
        <end position="73"/>
    </location>
</feature>
<dbReference type="SMART" id="SM00360">
    <property type="entry name" value="RRM"/>
    <property type="match status" value="1"/>
</dbReference>
<dbReference type="Proteomes" id="UP001281761">
    <property type="component" value="Unassembled WGS sequence"/>
</dbReference>
<dbReference type="InterPro" id="IPR035979">
    <property type="entry name" value="RBD_domain_sf"/>
</dbReference>
<sequence>MTETTVQVSEIPEDHTLDVVAGYFSQCGRISSIKLQPDPNKSGLQIAIITFVDDDAMETALKLSATPPLISCSKDDDDEKPEPIKLFEPIPLRPVRMAYQNEDQPEQSSFFAQLQSEIYQASKKIQERFVNSGSELALSETTTMPSLSQRFSRKLHSLFSGASRKKMSTEQE</sequence>
<dbReference type="CDD" id="cd00590">
    <property type="entry name" value="RRM_SF"/>
    <property type="match status" value="1"/>
</dbReference>
<reference evidence="2 3" key="1">
    <citation type="journal article" date="2022" name="bioRxiv">
        <title>Genomics of Preaxostyla Flagellates Illuminates Evolutionary Transitions and the Path Towards Mitochondrial Loss.</title>
        <authorList>
            <person name="Novak L.V.F."/>
            <person name="Treitli S.C."/>
            <person name="Pyrih J."/>
            <person name="Halakuc P."/>
            <person name="Pipaliya S.V."/>
            <person name="Vacek V."/>
            <person name="Brzon O."/>
            <person name="Soukal P."/>
            <person name="Eme L."/>
            <person name="Dacks J.B."/>
            <person name="Karnkowska A."/>
            <person name="Elias M."/>
            <person name="Hampl V."/>
        </authorList>
    </citation>
    <scope>NUCLEOTIDE SEQUENCE [LARGE SCALE GENOMIC DNA]</scope>
    <source>
        <strain evidence="2">NAU3</strain>
        <tissue evidence="2">Gut</tissue>
    </source>
</reference>
<evidence type="ECO:0000259" key="1">
    <source>
        <dbReference type="SMART" id="SM00360"/>
    </source>
</evidence>
<accession>A0ABQ9XIV5</accession>
<dbReference type="SUPFAM" id="SSF54928">
    <property type="entry name" value="RNA-binding domain, RBD"/>
    <property type="match status" value="1"/>
</dbReference>
<protein>
    <recommendedName>
        <fullName evidence="1">RRM domain-containing protein</fullName>
    </recommendedName>
</protein>
<name>A0ABQ9XIV5_9EUKA</name>
<proteinExistence type="predicted"/>
<dbReference type="Pfam" id="PF00076">
    <property type="entry name" value="RRM_1"/>
    <property type="match status" value="1"/>
</dbReference>
<comment type="caution">
    <text evidence="2">The sequence shown here is derived from an EMBL/GenBank/DDBJ whole genome shotgun (WGS) entry which is preliminary data.</text>
</comment>
<evidence type="ECO:0000313" key="3">
    <source>
        <dbReference type="Proteomes" id="UP001281761"/>
    </source>
</evidence>
<dbReference type="InterPro" id="IPR012677">
    <property type="entry name" value="Nucleotide-bd_a/b_plait_sf"/>
</dbReference>
<dbReference type="Gene3D" id="3.30.70.330">
    <property type="match status" value="1"/>
</dbReference>
<gene>
    <name evidence="2" type="ORF">BLNAU_13061</name>
</gene>
<dbReference type="InterPro" id="IPR000504">
    <property type="entry name" value="RRM_dom"/>
</dbReference>